<comment type="caution">
    <text evidence="1">The sequence shown here is derived from an EMBL/GenBank/DDBJ whole genome shotgun (WGS) entry which is preliminary data.</text>
</comment>
<protein>
    <submittedName>
        <fullName evidence="1">Uncharacterized protein</fullName>
    </submittedName>
</protein>
<dbReference type="EMBL" id="JARK01001388">
    <property type="protein sequence ID" value="EYC11170.1"/>
    <property type="molecule type" value="Genomic_DNA"/>
</dbReference>
<dbReference type="Proteomes" id="UP000024635">
    <property type="component" value="Unassembled WGS sequence"/>
</dbReference>
<evidence type="ECO:0000313" key="2">
    <source>
        <dbReference type="Proteomes" id="UP000024635"/>
    </source>
</evidence>
<keyword evidence="2" id="KW-1185">Reference proteome</keyword>
<organism evidence="1 2">
    <name type="scientific">Ancylostoma ceylanicum</name>
    <dbReference type="NCBI Taxonomy" id="53326"/>
    <lineage>
        <taxon>Eukaryota</taxon>
        <taxon>Metazoa</taxon>
        <taxon>Ecdysozoa</taxon>
        <taxon>Nematoda</taxon>
        <taxon>Chromadorea</taxon>
        <taxon>Rhabditida</taxon>
        <taxon>Rhabditina</taxon>
        <taxon>Rhabditomorpha</taxon>
        <taxon>Strongyloidea</taxon>
        <taxon>Ancylostomatidae</taxon>
        <taxon>Ancylostomatinae</taxon>
        <taxon>Ancylostoma</taxon>
    </lineage>
</organism>
<evidence type="ECO:0000313" key="1">
    <source>
        <dbReference type="EMBL" id="EYC11170.1"/>
    </source>
</evidence>
<gene>
    <name evidence="1" type="primary">Acey_s0052.g2266</name>
    <name evidence="1" type="ORF">Y032_0052g2266</name>
</gene>
<sequence>MVTRVASVADNVPAIACTATAASAAVDASPVSAAVAVAVSRTHASSNVAYSNAEPAVGDRHPEGANVVTPVRSYMTPRVEEVLRVSITNFNETVALSQHSHSRYFLRHFDAPRMELLVVLSCFLGTHVCWRD</sequence>
<dbReference type="AlphaFoldDB" id="A0A016U7M3"/>
<reference evidence="2" key="1">
    <citation type="journal article" date="2015" name="Nat. Genet.">
        <title>The genome and transcriptome of the zoonotic hookworm Ancylostoma ceylanicum identify infection-specific gene families.</title>
        <authorList>
            <person name="Schwarz E.M."/>
            <person name="Hu Y."/>
            <person name="Antoshechkin I."/>
            <person name="Miller M.M."/>
            <person name="Sternberg P.W."/>
            <person name="Aroian R.V."/>
        </authorList>
    </citation>
    <scope>NUCLEOTIDE SEQUENCE</scope>
    <source>
        <strain evidence="2">HY135</strain>
    </source>
</reference>
<name>A0A016U7M3_9BILA</name>
<proteinExistence type="predicted"/>
<accession>A0A016U7M3</accession>